<dbReference type="Pfam" id="PF21315">
    <property type="entry name" value="FAN1_HTH"/>
    <property type="match status" value="1"/>
</dbReference>
<dbReference type="AlphaFoldDB" id="A0A8J6CB44"/>
<dbReference type="EMBL" id="JAGTXO010000008">
    <property type="protein sequence ID" value="KAG8466179.1"/>
    <property type="molecule type" value="Genomic_DNA"/>
</dbReference>
<organism evidence="8 9">
    <name type="scientific">Diacronema lutheri</name>
    <name type="common">Unicellular marine alga</name>
    <name type="synonym">Monochrysis lutheri</name>
    <dbReference type="NCBI Taxonomy" id="2081491"/>
    <lineage>
        <taxon>Eukaryota</taxon>
        <taxon>Haptista</taxon>
        <taxon>Haptophyta</taxon>
        <taxon>Pavlovophyceae</taxon>
        <taxon>Pavlovales</taxon>
        <taxon>Pavlovaceae</taxon>
        <taxon>Diacronema</taxon>
    </lineage>
</organism>
<feature type="compositionally biased region" description="Low complexity" evidence="6">
    <location>
        <begin position="892"/>
        <end position="901"/>
    </location>
</feature>
<comment type="similarity">
    <text evidence="5">Belongs to the FAN1 family.</text>
</comment>
<keyword evidence="5" id="KW-0464">Manganese</keyword>
<keyword evidence="1 5" id="KW-0540">Nuclease</keyword>
<dbReference type="GO" id="GO:0004528">
    <property type="term" value="F:phosphodiesterase I activity"/>
    <property type="evidence" value="ECO:0007669"/>
    <property type="project" value="UniProtKB-EC"/>
</dbReference>
<dbReference type="InterPro" id="IPR049125">
    <property type="entry name" value="FAN1-like_WH"/>
</dbReference>
<sequence length="1153" mass="119202">MENAPKWQSFNDLEGSSWLGSFAQRARRRLAYEGGSVTPAAWRNSPPRRAGTLPPPRAALKHAALKQTSLLRFLPQARSAPASAPPEPAASSPAAAPAEADEPPWWCAHGGAHALLLAELLAVAMRRDGGLLSADERGWIEAYLALPVAERALYARFFARKPPVFRLCHVVYREVPDARAAARSLASARLLLLVNDVAAESDSEAVGMVISCLNGAELRELAAFAGVPASCGARREQLVDALRVRLGLTQPAARVGTPGRPVGAAVLGRLAQPRALLRRLSELAGSVAILTSAPLRAFERSVRLVAPLGGDGGGGLACIAAAEMGVLRFPTYRTWDEVLEARARAAEAAEFAVAPSVASASALPPAPSSARAHAASATAPLFATRAALDRHERACGLALRYEERLAARDLRACDQIAAHAAGALWAIARRCARAAGAPVPAPAEPAAVALDMALAAAAAGLPEDAPCVAALPAPAASTANALPGLCGAADATGGLDAAPDAELAAELAAVRADALECACDEAEGWVERWRVRPAAASLAPGCALCSILTVHALVASRRTHGEIAAELCATMLLSPFGGIRRGLWWTRLLIDGARARALGAAQLEAATRCALADERVRTGERLGLLRRARKMAAAAARARARRGGGGGPKNASEAPGTPPGRQPPAGCASGGAAGAPGASLALRALVVAIERADAAMSARALPPAPSPPPVLTLCARPLDRSTGAAARRGGRVRFMGVDGDGVRVGVEQLVLELHSAEGGWRGVHCETGAFCALFALLLWDALFDESVPDVLVCRWQKAPLDLYTDAFSAARGAALSARLAQIAAMPAAQLGREVEAQLRARHGTLCAGMRWERWAAAGASGAPCRDVRAGASAPAADERALAPGPARARAASVARARAVASRARDEPTSPAPPAEPPEASNSTTSASVPSSPAEPPAAAPPAECALSELAEMAACLGGEATAAILRVLAEDYRGWSHGMPDLVLWRTLGGGTDRRADEPHGERGHADSCGDDGAWDEEVHGARPFGVAKLVEVKSANDRLSDQQRAWLDVLLHAGVHAEVCRVHERRGECNGSDPIPTPVQLARLRSVAAVARGLAAPPGAAAAHDGGESSAIKRDSDDDFEMPPLRRDASGASGASRKRARPPLLHIAPRDG</sequence>
<keyword evidence="5" id="KW-0539">Nucleus</keyword>
<feature type="compositionally biased region" description="Low complexity" evidence="6">
    <location>
        <begin position="89"/>
        <end position="98"/>
    </location>
</feature>
<evidence type="ECO:0000256" key="3">
    <source>
        <dbReference type="ARBA" id="ARBA00022801"/>
    </source>
</evidence>
<comment type="caution">
    <text evidence="8">The sequence shown here is derived from an EMBL/GenBank/DDBJ whole genome shotgun (WGS) entry which is preliminary data.</text>
</comment>
<evidence type="ECO:0000313" key="9">
    <source>
        <dbReference type="Proteomes" id="UP000751190"/>
    </source>
</evidence>
<dbReference type="EC" id="3.1.4.1" evidence="5"/>
<dbReference type="InterPro" id="IPR033315">
    <property type="entry name" value="Fan1-like"/>
</dbReference>
<dbReference type="GO" id="GO:0036297">
    <property type="term" value="P:interstrand cross-link repair"/>
    <property type="evidence" value="ECO:0007669"/>
    <property type="project" value="InterPro"/>
</dbReference>
<dbReference type="GO" id="GO:0070336">
    <property type="term" value="F:flap-structured DNA binding"/>
    <property type="evidence" value="ECO:0007669"/>
    <property type="project" value="TreeGrafter"/>
</dbReference>
<reference evidence="8" key="1">
    <citation type="submission" date="2021-05" db="EMBL/GenBank/DDBJ databases">
        <title>The genome of the haptophyte Pavlova lutheri (Diacronema luteri, Pavlovales) - a model for lipid biosynthesis in eukaryotic algae.</title>
        <authorList>
            <person name="Hulatt C.J."/>
            <person name="Posewitz M.C."/>
        </authorList>
    </citation>
    <scope>NUCLEOTIDE SEQUENCE</scope>
    <source>
        <strain evidence="8">NIVA-4/92</strain>
    </source>
</reference>
<dbReference type="Pfam" id="PF08774">
    <property type="entry name" value="VRR_NUC"/>
    <property type="match status" value="1"/>
</dbReference>
<dbReference type="GO" id="GO:0017108">
    <property type="term" value="F:5'-flap endonuclease activity"/>
    <property type="evidence" value="ECO:0007669"/>
    <property type="project" value="TreeGrafter"/>
</dbReference>
<proteinExistence type="inferred from homology"/>
<evidence type="ECO:0000256" key="2">
    <source>
        <dbReference type="ARBA" id="ARBA00022723"/>
    </source>
</evidence>
<gene>
    <name evidence="8" type="ORF">KFE25_001935</name>
</gene>
<dbReference type="PANTHER" id="PTHR15749:SF4">
    <property type="entry name" value="FANCONI-ASSOCIATED NUCLEASE 1"/>
    <property type="match status" value="1"/>
</dbReference>
<dbReference type="PANTHER" id="PTHR15749">
    <property type="entry name" value="FANCONI-ASSOCIATED NUCLEASE 1"/>
    <property type="match status" value="1"/>
</dbReference>
<comment type="function">
    <text evidence="5">Nuclease required for the repair of DNA interstrand cross-links (ICL). Acts as a 5'-3' exonuclease that anchors at a cut end of DNA and cleaves DNA successively at every third nucleotide, allowing to excise an ICL from one strand through flanking incisions.</text>
</comment>
<evidence type="ECO:0000256" key="1">
    <source>
        <dbReference type="ARBA" id="ARBA00022722"/>
    </source>
</evidence>
<protein>
    <recommendedName>
        <fullName evidence="5">Fanconi-associated nuclease</fullName>
        <ecNumber evidence="5">3.1.4.1</ecNumber>
    </recommendedName>
</protein>
<keyword evidence="9" id="KW-1185">Reference proteome</keyword>
<feature type="region of interest" description="Disordered" evidence="6">
    <location>
        <begin position="1099"/>
        <end position="1153"/>
    </location>
</feature>
<feature type="compositionally biased region" description="Low complexity" evidence="6">
    <location>
        <begin position="917"/>
        <end position="931"/>
    </location>
</feature>
<accession>A0A8J6CB44</accession>
<dbReference type="Proteomes" id="UP000751190">
    <property type="component" value="Unassembled WGS sequence"/>
</dbReference>
<keyword evidence="5" id="KW-0234">DNA repair</keyword>
<feature type="region of interest" description="Disordered" evidence="6">
    <location>
        <begin position="35"/>
        <end position="55"/>
    </location>
</feature>
<keyword evidence="3 5" id="KW-0378">Hydrolase</keyword>
<dbReference type="OrthoDB" id="76364at2759"/>
<evidence type="ECO:0000259" key="7">
    <source>
        <dbReference type="SMART" id="SM00990"/>
    </source>
</evidence>
<feature type="region of interest" description="Disordered" evidence="6">
    <location>
        <begin position="77"/>
        <end position="98"/>
    </location>
</feature>
<dbReference type="GO" id="GO:0005634">
    <property type="term" value="C:nucleus"/>
    <property type="evidence" value="ECO:0007669"/>
    <property type="project" value="UniProtKB-SubCell"/>
</dbReference>
<keyword evidence="4 5" id="KW-0460">Magnesium</keyword>
<evidence type="ECO:0000256" key="6">
    <source>
        <dbReference type="SAM" id="MobiDB-lite"/>
    </source>
</evidence>
<comment type="subcellular location">
    <subcellularLocation>
        <location evidence="5">Nucleus</location>
    </subcellularLocation>
</comment>
<evidence type="ECO:0000256" key="4">
    <source>
        <dbReference type="ARBA" id="ARBA00022842"/>
    </source>
</evidence>
<dbReference type="GO" id="GO:0046872">
    <property type="term" value="F:metal ion binding"/>
    <property type="evidence" value="ECO:0007669"/>
    <property type="project" value="UniProtKB-KW"/>
</dbReference>
<comment type="cofactor">
    <cofactor evidence="5">
        <name>Mg(2+)</name>
        <dbReference type="ChEBI" id="CHEBI:18420"/>
    </cofactor>
    <cofactor evidence="5">
        <name>Mn(2+)</name>
        <dbReference type="ChEBI" id="CHEBI:29035"/>
    </cofactor>
</comment>
<evidence type="ECO:0000313" key="8">
    <source>
        <dbReference type="EMBL" id="KAG8466179.1"/>
    </source>
</evidence>
<dbReference type="SMART" id="SM00990">
    <property type="entry name" value="VRR_NUC"/>
    <property type="match status" value="1"/>
</dbReference>
<keyword evidence="5" id="KW-0227">DNA damage</keyword>
<dbReference type="GO" id="GO:0008409">
    <property type="term" value="F:5'-3' exonuclease activity"/>
    <property type="evidence" value="ECO:0007669"/>
    <property type="project" value="TreeGrafter"/>
</dbReference>
<comment type="catalytic activity">
    <reaction evidence="5">
        <text>Hydrolytically removes 5'-nucleotides successively from the 3'-hydroxy termini of 3'-hydroxy-terminated oligonucleotides.</text>
        <dbReference type="EC" id="3.1.4.1"/>
    </reaction>
</comment>
<dbReference type="InterPro" id="IPR014883">
    <property type="entry name" value="VRR_NUC"/>
</dbReference>
<feature type="region of interest" description="Disordered" evidence="6">
    <location>
        <begin position="892"/>
        <end position="940"/>
    </location>
</feature>
<feature type="compositionally biased region" description="Basic and acidic residues" evidence="6">
    <location>
        <begin position="1106"/>
        <end position="1117"/>
    </location>
</feature>
<evidence type="ECO:0000256" key="5">
    <source>
        <dbReference type="RuleBase" id="RU365033"/>
    </source>
</evidence>
<feature type="domain" description="VRR-NUC" evidence="7">
    <location>
        <begin position="875"/>
        <end position="1065"/>
    </location>
</feature>
<feature type="region of interest" description="Disordered" evidence="6">
    <location>
        <begin position="636"/>
        <end position="671"/>
    </location>
</feature>
<keyword evidence="2 5" id="KW-0479">Metal-binding</keyword>
<name>A0A8J6CB44_DIALT</name>